<feature type="transmembrane region" description="Helical" evidence="1">
    <location>
        <begin position="39"/>
        <end position="59"/>
    </location>
</feature>
<sequence length="149" mass="15466">MPRIILAAATLGGVGYLPLMPGTWGTLAALPLWFLLAHLGPWGYGLAFTLFLALALAVAGPAQRLLGKTDHGAIVIDEAAGLLVALAGAPLTWTWAVGGFVAFRVLDILKPWPIRALSRGEGSLEVVVDDVFAGLMARVGLELLLGSTG</sequence>
<dbReference type="GO" id="GO:0008962">
    <property type="term" value="F:phosphatidylglycerophosphatase activity"/>
    <property type="evidence" value="ECO:0007669"/>
    <property type="project" value="InterPro"/>
</dbReference>
<dbReference type="InterPro" id="IPR036681">
    <property type="entry name" value="PgpA-like_sf"/>
</dbReference>
<dbReference type="GO" id="GO:0006655">
    <property type="term" value="P:phosphatidylglycerol biosynthetic process"/>
    <property type="evidence" value="ECO:0007669"/>
    <property type="project" value="UniProtKB-UniPathway"/>
</dbReference>
<keyword evidence="1" id="KW-0472">Membrane</keyword>
<keyword evidence="1" id="KW-1133">Transmembrane helix</keyword>
<feature type="domain" description="YutG/PgpA" evidence="2">
    <location>
        <begin position="8"/>
        <end position="143"/>
    </location>
</feature>
<gene>
    <name evidence="3" type="ORF">ENT08_10835</name>
</gene>
<dbReference type="SUPFAM" id="SSF101307">
    <property type="entry name" value="YutG-like"/>
    <property type="match status" value="1"/>
</dbReference>
<reference evidence="3" key="1">
    <citation type="journal article" date="2020" name="mSystems">
        <title>Genome- and Community-Level Interaction Insights into Carbon Utilization and Element Cycling Functions of Hydrothermarchaeota in Hydrothermal Sediment.</title>
        <authorList>
            <person name="Zhou Z."/>
            <person name="Liu Y."/>
            <person name="Xu W."/>
            <person name="Pan J."/>
            <person name="Luo Z.H."/>
            <person name="Li M."/>
        </authorList>
    </citation>
    <scope>NUCLEOTIDE SEQUENCE [LARGE SCALE GENOMIC DNA]</scope>
    <source>
        <strain evidence="3">SpSt-548</strain>
    </source>
</reference>
<comment type="caution">
    <text evidence="3">The sequence shown here is derived from an EMBL/GenBank/DDBJ whole genome shotgun (WGS) entry which is preliminary data.</text>
</comment>
<proteinExistence type="predicted"/>
<evidence type="ECO:0000256" key="1">
    <source>
        <dbReference type="SAM" id="Phobius"/>
    </source>
</evidence>
<dbReference type="UniPathway" id="UPA00084">
    <property type="reaction ID" value="UER00504"/>
</dbReference>
<keyword evidence="1" id="KW-0812">Transmembrane</keyword>
<dbReference type="PANTHER" id="PTHR36305">
    <property type="entry name" value="PHOSPHATIDYLGLYCEROPHOSPHATASE A"/>
    <property type="match status" value="1"/>
</dbReference>
<protein>
    <submittedName>
        <fullName evidence="3">Phosphatidylglycerophosphatase A</fullName>
    </submittedName>
</protein>
<evidence type="ECO:0000313" key="3">
    <source>
        <dbReference type="EMBL" id="HGS06205.1"/>
    </source>
</evidence>
<dbReference type="InterPro" id="IPR026037">
    <property type="entry name" value="PgpA"/>
</dbReference>
<feature type="transmembrane region" description="Helical" evidence="1">
    <location>
        <begin position="80"/>
        <end position="103"/>
    </location>
</feature>
<dbReference type="PANTHER" id="PTHR36305:SF1">
    <property type="entry name" value="PHOSPHATIDYLGLYCEROPHOSPHATASE A"/>
    <property type="match status" value="1"/>
</dbReference>
<dbReference type="EMBL" id="DSXI01000648">
    <property type="protein sequence ID" value="HGS06205.1"/>
    <property type="molecule type" value="Genomic_DNA"/>
</dbReference>
<evidence type="ECO:0000259" key="2">
    <source>
        <dbReference type="Pfam" id="PF04608"/>
    </source>
</evidence>
<dbReference type="CDD" id="cd06971">
    <property type="entry name" value="PgpA"/>
    <property type="match status" value="1"/>
</dbReference>
<accession>A0A7V4GA55</accession>
<name>A0A7V4GA55_9BACT</name>
<organism evidence="3">
    <name type="scientific">Desulfobacca acetoxidans</name>
    <dbReference type="NCBI Taxonomy" id="60893"/>
    <lineage>
        <taxon>Bacteria</taxon>
        <taxon>Pseudomonadati</taxon>
        <taxon>Thermodesulfobacteriota</taxon>
        <taxon>Desulfobaccia</taxon>
        <taxon>Desulfobaccales</taxon>
        <taxon>Desulfobaccaceae</taxon>
        <taxon>Desulfobacca</taxon>
    </lineage>
</organism>
<dbReference type="AlphaFoldDB" id="A0A7V4GA55"/>
<dbReference type="PIRSF" id="PIRSF006162">
    <property type="entry name" value="PgpA"/>
    <property type="match status" value="1"/>
</dbReference>
<dbReference type="InterPro" id="IPR007686">
    <property type="entry name" value="YutG/PgpA"/>
</dbReference>
<dbReference type="Pfam" id="PF04608">
    <property type="entry name" value="PgpA"/>
    <property type="match status" value="1"/>
</dbReference>